<evidence type="ECO:0000256" key="3">
    <source>
        <dbReference type="ARBA" id="ARBA00022692"/>
    </source>
</evidence>
<dbReference type="Pfam" id="PF03134">
    <property type="entry name" value="TB2_DP1_HVA22"/>
    <property type="match status" value="1"/>
</dbReference>
<comment type="similarity">
    <text evidence="2 6">Belongs to the DP1 family.</text>
</comment>
<evidence type="ECO:0000313" key="7">
    <source>
        <dbReference type="Proteomes" id="UP000695022"/>
    </source>
</evidence>
<evidence type="ECO:0000256" key="5">
    <source>
        <dbReference type="ARBA" id="ARBA00023136"/>
    </source>
</evidence>
<proteinExistence type="inferred from homology"/>
<evidence type="ECO:0000256" key="2">
    <source>
        <dbReference type="ARBA" id="ARBA00008573"/>
    </source>
</evidence>
<accession>A0ABM1E7L6</accession>
<keyword evidence="4 6" id="KW-1133">Transmembrane helix</keyword>
<feature type="transmembrane region" description="Helical" evidence="6">
    <location>
        <begin position="46"/>
        <end position="77"/>
    </location>
</feature>
<keyword evidence="3 6" id="KW-0812">Transmembrane</keyword>
<evidence type="ECO:0000256" key="4">
    <source>
        <dbReference type="ARBA" id="ARBA00022989"/>
    </source>
</evidence>
<dbReference type="PANTHER" id="PTHR12300:SF161">
    <property type="entry name" value="RECEPTOR EXPRESSION-ENHANCING PROTEIN"/>
    <property type="match status" value="1"/>
</dbReference>
<dbReference type="Proteomes" id="UP000695022">
    <property type="component" value="Unplaced"/>
</dbReference>
<dbReference type="RefSeq" id="XP_014668187.1">
    <property type="nucleotide sequence ID" value="XM_014812701.1"/>
</dbReference>
<reference evidence="8" key="1">
    <citation type="submission" date="2025-08" db="UniProtKB">
        <authorList>
            <consortium name="RefSeq"/>
        </authorList>
    </citation>
    <scope>IDENTIFICATION</scope>
</reference>
<protein>
    <recommendedName>
        <fullName evidence="6">Receptor expression-enhancing protein</fullName>
    </recommendedName>
</protein>
<comment type="subcellular location">
    <subcellularLocation>
        <location evidence="1 6">Membrane</location>
        <topology evidence="1 6">Multi-pass membrane protein</topology>
    </subcellularLocation>
</comment>
<dbReference type="InterPro" id="IPR004345">
    <property type="entry name" value="TB2_DP1_HVA22"/>
</dbReference>
<dbReference type="PANTHER" id="PTHR12300">
    <property type="entry name" value="HVA22-LIKE PROTEINS"/>
    <property type="match status" value="1"/>
</dbReference>
<feature type="transmembrane region" description="Helical" evidence="6">
    <location>
        <begin position="97"/>
        <end position="127"/>
    </location>
</feature>
<evidence type="ECO:0000313" key="8">
    <source>
        <dbReference type="RefSeq" id="XP_014668187.1"/>
    </source>
</evidence>
<evidence type="ECO:0000256" key="6">
    <source>
        <dbReference type="RuleBase" id="RU362006"/>
    </source>
</evidence>
<dbReference type="GeneID" id="106809573"/>
<keyword evidence="5 6" id="KW-0472">Membrane</keyword>
<sequence length="134" mass="15748">MAAAVHEKLHERVMGWKKDVNDWLHEKNCFTDTLEKVEKKTGVDRLYIFSGGAGVFSIYMVLGYWAQLVCNFIGFVYPSYRSVKAIESSDKDDDTKWLTYWVVFAYFSVIEFFVDIVLSWFPVYWLVKGAFLVW</sequence>
<gene>
    <name evidence="8" type="primary">LOC106809573</name>
</gene>
<keyword evidence="7" id="KW-1185">Reference proteome</keyword>
<organism evidence="7 8">
    <name type="scientific">Priapulus caudatus</name>
    <name type="common">Priapulid worm</name>
    <dbReference type="NCBI Taxonomy" id="37621"/>
    <lineage>
        <taxon>Eukaryota</taxon>
        <taxon>Metazoa</taxon>
        <taxon>Ecdysozoa</taxon>
        <taxon>Scalidophora</taxon>
        <taxon>Priapulida</taxon>
        <taxon>Priapulimorpha</taxon>
        <taxon>Priapulimorphida</taxon>
        <taxon>Priapulidae</taxon>
        <taxon>Priapulus</taxon>
    </lineage>
</organism>
<name>A0ABM1E7L6_PRICU</name>
<evidence type="ECO:0000256" key="1">
    <source>
        <dbReference type="ARBA" id="ARBA00004141"/>
    </source>
</evidence>